<proteinExistence type="predicted"/>
<dbReference type="PANTHER" id="PTHR43656">
    <property type="entry name" value="BINDING OXIDOREDUCTASE, PUTATIVE (AFU_ORTHOLOGUE AFUA_2G08260)-RELATED"/>
    <property type="match status" value="1"/>
</dbReference>
<dbReference type="CDD" id="cd04733">
    <property type="entry name" value="OYE_like_2_FMN"/>
    <property type="match status" value="1"/>
</dbReference>
<evidence type="ECO:0000313" key="5">
    <source>
        <dbReference type="EMBL" id="AEF02937.1"/>
    </source>
</evidence>
<dbReference type="Proteomes" id="UP000000683">
    <property type="component" value="Chromosome"/>
</dbReference>
<dbReference type="eggNOG" id="COG1902">
    <property type="taxonomic scope" value="Bacteria"/>
</dbReference>
<dbReference type="InterPro" id="IPR051799">
    <property type="entry name" value="NADH_flavin_oxidoreductase"/>
</dbReference>
<sequence>MHLSAITIKVYRLKITIDVPMPSDSIIYTPYTLPCGVVVRNRLVKAAMEENMSSAGSLPGSALYTLYRYWAHGNLGMVITGNVMVDRESMTGPGGVVLDKNSPLEPFERWAKIIKSNGALAVMQINHPGRQVFKAMQGKAIAPSAVPLKMGKHSKLFAVPKEMTCQDIHDVCKRFVETAVQAQKAGFDGVEIHAAHGYLLTQFLSPLTNQRQDEWGGSIINRARLLINIVSQIRAVCPSGFIVMVKLNSADFQRNGFSFDDACEVVRRLEALGVDVVELSGGSYEAPAMQGQTRDDTTLAREAYFLEFAHTLETKTDIPLMTTGGIKRAEVAEKVIQQGCSLVGLASALAITPDLAKKWQQEWRYSGVIPHCTWKDKSLASLANMAMVRRQLRRLGNNLTTLRSPSPLWSLVLDMMHRKSMTKRDVNAKNGSVQLTSQESSNDKNVTASSASASNVSADQPSNESSK</sequence>
<evidence type="ECO:0000313" key="6">
    <source>
        <dbReference type="Proteomes" id="UP000000683"/>
    </source>
</evidence>
<feature type="compositionally biased region" description="Polar residues" evidence="3">
    <location>
        <begin position="429"/>
        <end position="447"/>
    </location>
</feature>
<keyword evidence="1" id="KW-0285">Flavoprotein</keyword>
<dbReference type="GO" id="GO:0016491">
    <property type="term" value="F:oxidoreductase activity"/>
    <property type="evidence" value="ECO:0007669"/>
    <property type="project" value="UniProtKB-KW"/>
</dbReference>
<gene>
    <name evidence="5" type="ordered locus">ambt_07020</name>
</gene>
<dbReference type="AlphaFoldDB" id="F5Z794"/>
<dbReference type="PANTHER" id="PTHR43656:SF2">
    <property type="entry name" value="BINDING OXIDOREDUCTASE, PUTATIVE (AFU_ORTHOLOGUE AFUA_2G08260)-RELATED"/>
    <property type="match status" value="1"/>
</dbReference>
<accession>F5Z794</accession>
<dbReference type="Gene3D" id="3.20.20.70">
    <property type="entry name" value="Aldolase class I"/>
    <property type="match status" value="1"/>
</dbReference>
<dbReference type="InterPro" id="IPR001155">
    <property type="entry name" value="OxRdtase_FMN_N"/>
</dbReference>
<evidence type="ECO:0000259" key="4">
    <source>
        <dbReference type="Pfam" id="PF00724"/>
    </source>
</evidence>
<protein>
    <submittedName>
        <fullName evidence="5">FMN-binding oxidoreductase</fullName>
    </submittedName>
</protein>
<reference evidence="5 6" key="1">
    <citation type="journal article" date="2011" name="J. Bacteriol.">
        <title>Complete genome sequence of the polycyclic aromatic hydrocarbon-degrading bacterium Alteromonas sp. strain SN2.</title>
        <authorList>
            <person name="Jin H.M."/>
            <person name="Jeong H."/>
            <person name="Moon E.J."/>
            <person name="Math R.K."/>
            <person name="Lee K."/>
            <person name="Kim H.J."/>
            <person name="Jeon C.O."/>
            <person name="Oh T.K."/>
            <person name="Kim J.F."/>
        </authorList>
    </citation>
    <scope>NUCLEOTIDE SEQUENCE [LARGE SCALE GENOMIC DNA]</scope>
    <source>
        <strain evidence="6">JCM 17741 / KACC 18427 / KCTC 11700BP / SN2</strain>
    </source>
</reference>
<evidence type="ECO:0000256" key="1">
    <source>
        <dbReference type="ARBA" id="ARBA00022630"/>
    </source>
</evidence>
<keyword evidence="2" id="KW-0560">Oxidoreductase</keyword>
<name>F5Z794_ALTNA</name>
<dbReference type="KEGG" id="alt:ambt_07020"/>
<dbReference type="HOGENOM" id="CLU_012153_6_2_6"/>
<dbReference type="EMBL" id="CP002339">
    <property type="protein sequence ID" value="AEF02937.1"/>
    <property type="molecule type" value="Genomic_DNA"/>
</dbReference>
<feature type="region of interest" description="Disordered" evidence="3">
    <location>
        <begin position="422"/>
        <end position="467"/>
    </location>
</feature>
<dbReference type="Pfam" id="PF00724">
    <property type="entry name" value="Oxidored_FMN"/>
    <property type="match status" value="1"/>
</dbReference>
<keyword evidence="6" id="KW-1185">Reference proteome</keyword>
<feature type="compositionally biased region" description="Low complexity" evidence="3">
    <location>
        <begin position="448"/>
        <end position="458"/>
    </location>
</feature>
<organism evidence="5 6">
    <name type="scientific">Alteromonas naphthalenivorans</name>
    <dbReference type="NCBI Taxonomy" id="715451"/>
    <lineage>
        <taxon>Bacteria</taxon>
        <taxon>Pseudomonadati</taxon>
        <taxon>Pseudomonadota</taxon>
        <taxon>Gammaproteobacteria</taxon>
        <taxon>Alteromonadales</taxon>
        <taxon>Alteromonadaceae</taxon>
        <taxon>Alteromonas/Salinimonas group</taxon>
        <taxon>Alteromonas</taxon>
    </lineage>
</organism>
<dbReference type="GO" id="GO:0010181">
    <property type="term" value="F:FMN binding"/>
    <property type="evidence" value="ECO:0007669"/>
    <property type="project" value="InterPro"/>
</dbReference>
<feature type="domain" description="NADH:flavin oxidoreductase/NADH oxidase N-terminal" evidence="4">
    <location>
        <begin position="29"/>
        <end position="362"/>
    </location>
</feature>
<dbReference type="SUPFAM" id="SSF51395">
    <property type="entry name" value="FMN-linked oxidoreductases"/>
    <property type="match status" value="1"/>
</dbReference>
<evidence type="ECO:0000256" key="3">
    <source>
        <dbReference type="SAM" id="MobiDB-lite"/>
    </source>
</evidence>
<dbReference type="InterPro" id="IPR013785">
    <property type="entry name" value="Aldolase_TIM"/>
</dbReference>
<evidence type="ECO:0000256" key="2">
    <source>
        <dbReference type="ARBA" id="ARBA00023002"/>
    </source>
</evidence>